<reference evidence="2 3" key="1">
    <citation type="submission" date="2019-03" db="EMBL/GenBank/DDBJ databases">
        <title>Genomic Encyclopedia of Type Strains, Phase IV (KMG-IV): sequencing the most valuable type-strain genomes for metagenomic binning, comparative biology and taxonomic classification.</title>
        <authorList>
            <person name="Goeker M."/>
        </authorList>
    </citation>
    <scope>NUCLEOTIDE SEQUENCE [LARGE SCALE GENOMIC DNA]</scope>
    <source>
        <strain evidence="2 3">LX-B</strain>
    </source>
</reference>
<sequence length="164" mass="18807">MDRQGGLANSQGRTLEQVVIATLQQKGFQVLPYAKYQGTLLEGVADDLLLTNVPFENIYGQQSKTEFKLVSRRWGEYRIECKWQQSAGSVDEKFPYLYLNCIEKMPEANIILIVDGQGARPGAVEWLRRAARERLYQDGLRQPKNIQVFSMAEFVIWANKTFRG</sequence>
<organism evidence="2 3">
    <name type="scientific">Hydrogenispora ethanolica</name>
    <dbReference type="NCBI Taxonomy" id="1082276"/>
    <lineage>
        <taxon>Bacteria</taxon>
        <taxon>Bacillati</taxon>
        <taxon>Bacillota</taxon>
        <taxon>Hydrogenispora</taxon>
    </lineage>
</organism>
<keyword evidence="3" id="KW-1185">Reference proteome</keyword>
<feature type="domain" description="PD-(D/E)XK nuclease" evidence="1">
    <location>
        <begin position="8"/>
        <end position="162"/>
    </location>
</feature>
<dbReference type="OrthoDB" id="5514786at2"/>
<evidence type="ECO:0000313" key="2">
    <source>
        <dbReference type="EMBL" id="TCL76901.1"/>
    </source>
</evidence>
<proteinExistence type="predicted"/>
<dbReference type="AlphaFoldDB" id="A0A4R1SBM0"/>
<name>A0A4R1SBM0_HYDET</name>
<dbReference type="Pfam" id="PF20472">
    <property type="entry name" value="PDDEXK_11"/>
    <property type="match status" value="1"/>
</dbReference>
<comment type="caution">
    <text evidence="2">The sequence shown here is derived from an EMBL/GenBank/DDBJ whole genome shotgun (WGS) entry which is preliminary data.</text>
</comment>
<dbReference type="EMBL" id="SLUN01000001">
    <property type="protein sequence ID" value="TCL76901.1"/>
    <property type="molecule type" value="Genomic_DNA"/>
</dbReference>
<evidence type="ECO:0000313" key="3">
    <source>
        <dbReference type="Proteomes" id="UP000295008"/>
    </source>
</evidence>
<gene>
    <name evidence="2" type="ORF">EDC14_1001186</name>
</gene>
<accession>A0A4R1SBM0</accession>
<dbReference type="Proteomes" id="UP000295008">
    <property type="component" value="Unassembled WGS sequence"/>
</dbReference>
<protein>
    <recommendedName>
        <fullName evidence="1">PD-(D/E)XK nuclease domain-containing protein</fullName>
    </recommendedName>
</protein>
<dbReference type="InterPro" id="IPR046821">
    <property type="entry name" value="PDDEXK_11"/>
</dbReference>
<evidence type="ECO:0000259" key="1">
    <source>
        <dbReference type="Pfam" id="PF20472"/>
    </source>
</evidence>